<keyword evidence="6" id="KW-0472">Membrane</keyword>
<evidence type="ECO:0000256" key="7">
    <source>
        <dbReference type="ARBA" id="ARBA00023004"/>
    </source>
</evidence>
<evidence type="ECO:0000256" key="5">
    <source>
        <dbReference type="ARBA" id="ARBA00022723"/>
    </source>
</evidence>
<keyword evidence="8" id="KW-0503">Monooxygenase</keyword>
<accession>A0A087HCW0</accession>
<reference evidence="10" key="1">
    <citation type="journal article" date="2015" name="Nat. Plants">
        <title>Genome expansion of Arabis alpina linked with retrotransposition and reduced symmetric DNA methylation.</title>
        <authorList>
            <person name="Willing E.M."/>
            <person name="Rawat V."/>
            <person name="Mandakova T."/>
            <person name="Maumus F."/>
            <person name="James G.V."/>
            <person name="Nordstroem K.J."/>
            <person name="Becker C."/>
            <person name="Warthmann N."/>
            <person name="Chica C."/>
            <person name="Szarzynska B."/>
            <person name="Zytnicki M."/>
            <person name="Albani M.C."/>
            <person name="Kiefer C."/>
            <person name="Bergonzi S."/>
            <person name="Castaings L."/>
            <person name="Mateos J.L."/>
            <person name="Berns M.C."/>
            <person name="Bujdoso N."/>
            <person name="Piofczyk T."/>
            <person name="de Lorenzo L."/>
            <person name="Barrero-Sicilia C."/>
            <person name="Mateos I."/>
            <person name="Piednoel M."/>
            <person name="Hagmann J."/>
            <person name="Chen-Min-Tao R."/>
            <person name="Iglesias-Fernandez R."/>
            <person name="Schuster S.C."/>
            <person name="Alonso-Blanco C."/>
            <person name="Roudier F."/>
            <person name="Carbonero P."/>
            <person name="Paz-Ares J."/>
            <person name="Davis S.J."/>
            <person name="Pecinka A."/>
            <person name="Quesneville H."/>
            <person name="Colot V."/>
            <person name="Lysak M.A."/>
            <person name="Weigel D."/>
            <person name="Coupland G."/>
            <person name="Schneeberger K."/>
        </authorList>
    </citation>
    <scope>NUCLEOTIDE SEQUENCE [LARGE SCALE GENOMIC DNA]</scope>
    <source>
        <strain evidence="10">cv. Pajares</strain>
    </source>
</reference>
<dbReference type="Proteomes" id="UP000029120">
    <property type="component" value="Chromosome 3"/>
</dbReference>
<dbReference type="InterPro" id="IPR036396">
    <property type="entry name" value="Cyt_P450_sf"/>
</dbReference>
<organism evidence="9 10">
    <name type="scientific">Arabis alpina</name>
    <name type="common">Alpine rock-cress</name>
    <dbReference type="NCBI Taxonomy" id="50452"/>
    <lineage>
        <taxon>Eukaryota</taxon>
        <taxon>Viridiplantae</taxon>
        <taxon>Streptophyta</taxon>
        <taxon>Embryophyta</taxon>
        <taxon>Tracheophyta</taxon>
        <taxon>Spermatophyta</taxon>
        <taxon>Magnoliopsida</taxon>
        <taxon>eudicotyledons</taxon>
        <taxon>Gunneridae</taxon>
        <taxon>Pentapetalae</taxon>
        <taxon>rosids</taxon>
        <taxon>malvids</taxon>
        <taxon>Brassicales</taxon>
        <taxon>Brassicaceae</taxon>
        <taxon>Arabideae</taxon>
        <taxon>Arabis</taxon>
    </lineage>
</organism>
<evidence type="ECO:0000313" key="10">
    <source>
        <dbReference type="Proteomes" id="UP000029120"/>
    </source>
</evidence>
<evidence type="ECO:0000256" key="6">
    <source>
        <dbReference type="ARBA" id="ARBA00022989"/>
    </source>
</evidence>
<keyword evidence="8" id="KW-0560">Oxidoreductase</keyword>
<gene>
    <name evidence="9" type="ordered locus">AALP_Aa3g311900</name>
</gene>
<comment type="subcellular location">
    <subcellularLocation>
        <location evidence="1">Membrane</location>
        <topology evidence="1">Single-pass membrane protein</topology>
    </subcellularLocation>
</comment>
<dbReference type="InterPro" id="IPR002397">
    <property type="entry name" value="Cyt_P450_B"/>
</dbReference>
<dbReference type="GO" id="GO:0016132">
    <property type="term" value="P:brassinosteroid biosynthetic process"/>
    <property type="evidence" value="ECO:0007669"/>
    <property type="project" value="TreeGrafter"/>
</dbReference>
<dbReference type="InterPro" id="IPR001128">
    <property type="entry name" value="Cyt_P450"/>
</dbReference>
<dbReference type="PRINTS" id="PR00359">
    <property type="entry name" value="BP450"/>
</dbReference>
<evidence type="ECO:0000256" key="8">
    <source>
        <dbReference type="RuleBase" id="RU000461"/>
    </source>
</evidence>
<dbReference type="Gene3D" id="1.10.630.10">
    <property type="entry name" value="Cytochrome P450"/>
    <property type="match status" value="1"/>
</dbReference>
<dbReference type="GO" id="GO:0004497">
    <property type="term" value="F:monooxygenase activity"/>
    <property type="evidence" value="ECO:0007669"/>
    <property type="project" value="UniProtKB-KW"/>
</dbReference>
<dbReference type="PROSITE" id="PS00086">
    <property type="entry name" value="CYTOCHROME_P450"/>
    <property type="match status" value="1"/>
</dbReference>
<keyword evidence="4" id="KW-0812">Transmembrane</keyword>
<dbReference type="eggNOG" id="KOG0157">
    <property type="taxonomic scope" value="Eukaryota"/>
</dbReference>
<dbReference type="PANTHER" id="PTHR24286:SF305">
    <property type="entry name" value="CYTOCHROME P450 708A2"/>
    <property type="match status" value="1"/>
</dbReference>
<dbReference type="Gramene" id="KFK39962">
    <property type="protein sequence ID" value="KFK39962"/>
    <property type="gene ID" value="AALP_AA3G311900"/>
</dbReference>
<evidence type="ECO:0000256" key="3">
    <source>
        <dbReference type="ARBA" id="ARBA00022617"/>
    </source>
</evidence>
<dbReference type="GO" id="GO:0010268">
    <property type="term" value="P:brassinosteroid homeostasis"/>
    <property type="evidence" value="ECO:0007669"/>
    <property type="project" value="TreeGrafter"/>
</dbReference>
<keyword evidence="10" id="KW-1185">Reference proteome</keyword>
<dbReference type="EMBL" id="CM002871">
    <property type="protein sequence ID" value="KFK39962.1"/>
    <property type="molecule type" value="Genomic_DNA"/>
</dbReference>
<dbReference type="AlphaFoldDB" id="A0A087HCW0"/>
<dbReference type="SUPFAM" id="SSF48264">
    <property type="entry name" value="Cytochrome P450"/>
    <property type="match status" value="1"/>
</dbReference>
<keyword evidence="5 8" id="KW-0479">Metal-binding</keyword>
<dbReference type="OMA" id="WIRSPFA"/>
<keyword evidence="3 8" id="KW-0349">Heme</keyword>
<dbReference type="GO" id="GO:0016705">
    <property type="term" value="F:oxidoreductase activity, acting on paired donors, with incorporation or reduction of molecular oxygen"/>
    <property type="evidence" value="ECO:0007669"/>
    <property type="project" value="InterPro"/>
</dbReference>
<dbReference type="Pfam" id="PF00067">
    <property type="entry name" value="p450"/>
    <property type="match status" value="1"/>
</dbReference>
<dbReference type="OrthoDB" id="1372046at2759"/>
<evidence type="ECO:0000256" key="2">
    <source>
        <dbReference type="ARBA" id="ARBA00010617"/>
    </source>
</evidence>
<comment type="similarity">
    <text evidence="2 8">Belongs to the cytochrome P450 family.</text>
</comment>
<dbReference type="PRINTS" id="PR00385">
    <property type="entry name" value="P450"/>
</dbReference>
<dbReference type="InterPro" id="IPR017972">
    <property type="entry name" value="Cyt_P450_CS"/>
</dbReference>
<dbReference type="GO" id="GO:0005506">
    <property type="term" value="F:iron ion binding"/>
    <property type="evidence" value="ECO:0007669"/>
    <property type="project" value="InterPro"/>
</dbReference>
<keyword evidence="6" id="KW-1133">Transmembrane helix</keyword>
<proteinExistence type="inferred from homology"/>
<evidence type="ECO:0000313" key="9">
    <source>
        <dbReference type="EMBL" id="KFK39962.1"/>
    </source>
</evidence>
<keyword evidence="7 8" id="KW-0408">Iron</keyword>
<dbReference type="GO" id="GO:0016125">
    <property type="term" value="P:sterol metabolic process"/>
    <property type="evidence" value="ECO:0007669"/>
    <property type="project" value="TreeGrafter"/>
</dbReference>
<dbReference type="PANTHER" id="PTHR24286">
    <property type="entry name" value="CYTOCHROME P450 26"/>
    <property type="match status" value="1"/>
</dbReference>
<dbReference type="GO" id="GO:0020037">
    <property type="term" value="F:heme binding"/>
    <property type="evidence" value="ECO:0007669"/>
    <property type="project" value="InterPro"/>
</dbReference>
<dbReference type="GO" id="GO:0016020">
    <property type="term" value="C:membrane"/>
    <property type="evidence" value="ECO:0007669"/>
    <property type="project" value="UniProtKB-SubCell"/>
</dbReference>
<protein>
    <submittedName>
        <fullName evidence="9">Uncharacterized protein</fullName>
    </submittedName>
</protein>
<name>A0A087HCW0_ARAAL</name>
<evidence type="ECO:0000256" key="1">
    <source>
        <dbReference type="ARBA" id="ARBA00004167"/>
    </source>
</evidence>
<evidence type="ECO:0000256" key="4">
    <source>
        <dbReference type="ARBA" id="ARBA00022692"/>
    </source>
</evidence>
<sequence length="365" mass="41576">MMSLMWNVETLIIAFAVLWISHWLFRWSNPKCNGKLPPGSMGFPIIGETVEFFKACGLFQIPPFFQKRMLRYGPLFRTNILGSNMVISTDSDVIFEIFRQENKSFVLSYPEIFVKARKEATKVIKEALEMRKESGQKHGDFLDTLLEELENDDSIYDQASVINLILIIGIVSKDSTSFTTALTVNLLSKNPKVLAELKREHQAILLNRQDKEAGLSWEEYKHSTVFTNMVINESLRLSNLGTILFRKAVKDVEINGYTIPAGWIVAVAPSVVHYNSAIYENPLEFNPWRWEGKDLRSVSKTLMVFGGGMRQCVGADFARLHLTIFLHHLVTTYDFSVVQECDVIRTPLPCFTKDLLINITPKSPS</sequence>